<evidence type="ECO:0000256" key="8">
    <source>
        <dbReference type="ARBA" id="ARBA00022889"/>
    </source>
</evidence>
<dbReference type="Gene3D" id="3.80.10.10">
    <property type="entry name" value="Ribonuclease Inhibitor"/>
    <property type="match status" value="3"/>
</dbReference>
<keyword evidence="5 14" id="KW-0812">Transmembrane</keyword>
<comment type="similarity">
    <text evidence="3">Belongs to the Toll-like receptor family.</text>
</comment>
<dbReference type="SUPFAM" id="SSF52058">
    <property type="entry name" value="L domain-like"/>
    <property type="match status" value="2"/>
</dbReference>
<dbReference type="EnsemblMetazoa" id="XM_030984204">
    <property type="protein sequence ID" value="XP_030840064"/>
    <property type="gene ID" value="LOC590735"/>
</dbReference>
<evidence type="ECO:0000256" key="10">
    <source>
        <dbReference type="ARBA" id="ARBA00023136"/>
    </source>
</evidence>
<dbReference type="InterPro" id="IPR032675">
    <property type="entry name" value="LRR_dom_sf"/>
</dbReference>
<dbReference type="InterPro" id="IPR017241">
    <property type="entry name" value="Toll-like_receptor"/>
</dbReference>
<evidence type="ECO:0000256" key="13">
    <source>
        <dbReference type="ARBA" id="ARBA00023319"/>
    </source>
</evidence>
<keyword evidence="6 15" id="KW-0732">Signal</keyword>
<dbReference type="FunFam" id="3.80.10.10:FF:001164">
    <property type="entry name" value="GH01279p"/>
    <property type="match status" value="1"/>
</dbReference>
<dbReference type="AlphaFoldDB" id="A0A7M7NRK1"/>
<evidence type="ECO:0000259" key="16">
    <source>
        <dbReference type="PROSITE" id="PS50104"/>
    </source>
</evidence>
<evidence type="ECO:0000313" key="18">
    <source>
        <dbReference type="Proteomes" id="UP000007110"/>
    </source>
</evidence>
<reference evidence="17" key="2">
    <citation type="submission" date="2021-01" db="UniProtKB">
        <authorList>
            <consortium name="EnsemblMetazoa"/>
        </authorList>
    </citation>
    <scope>IDENTIFICATION</scope>
</reference>
<protein>
    <recommendedName>
        <fullName evidence="16">TIR domain-containing protein</fullName>
    </recommendedName>
</protein>
<dbReference type="RefSeq" id="XP_030840064.1">
    <property type="nucleotide sequence ID" value="XM_030984204.1"/>
</dbReference>
<evidence type="ECO:0000256" key="9">
    <source>
        <dbReference type="ARBA" id="ARBA00022989"/>
    </source>
</evidence>
<keyword evidence="11" id="KW-0675">Receptor</keyword>
<feature type="chain" id="PRO_5029534616" description="TIR domain-containing protein" evidence="15">
    <location>
        <begin position="23"/>
        <end position="873"/>
    </location>
</feature>
<dbReference type="InterPro" id="IPR003591">
    <property type="entry name" value="Leu-rich_rpt_typical-subtyp"/>
</dbReference>
<keyword evidence="8" id="KW-0130">Cell adhesion</keyword>
<keyword evidence="10 14" id="KW-0472">Membrane</keyword>
<dbReference type="GO" id="GO:0005886">
    <property type="term" value="C:plasma membrane"/>
    <property type="evidence" value="ECO:0007669"/>
    <property type="project" value="UniProtKB-SubCell"/>
</dbReference>
<dbReference type="Pfam" id="PF00560">
    <property type="entry name" value="LRR_1"/>
    <property type="match status" value="1"/>
</dbReference>
<keyword evidence="18" id="KW-1185">Reference proteome</keyword>
<dbReference type="SMART" id="SM00255">
    <property type="entry name" value="TIR"/>
    <property type="match status" value="1"/>
</dbReference>
<dbReference type="SMART" id="SM00082">
    <property type="entry name" value="LRRCT"/>
    <property type="match status" value="1"/>
</dbReference>
<comment type="similarity">
    <text evidence="2">Belongs to the immunoglobulin superfamily. AMIGO family.</text>
</comment>
<dbReference type="GeneID" id="590735"/>
<dbReference type="KEGG" id="spu:590735"/>
<evidence type="ECO:0000256" key="6">
    <source>
        <dbReference type="ARBA" id="ARBA00022729"/>
    </source>
</evidence>
<dbReference type="PANTHER" id="PTHR24368">
    <property type="entry name" value="AMPHOTERIN-INDUCED PROTEIN"/>
    <property type="match status" value="1"/>
</dbReference>
<dbReference type="GO" id="GO:0002224">
    <property type="term" value="P:toll-like receptor signaling pathway"/>
    <property type="evidence" value="ECO:0007669"/>
    <property type="project" value="InterPro"/>
</dbReference>
<evidence type="ECO:0000256" key="12">
    <source>
        <dbReference type="ARBA" id="ARBA00023180"/>
    </source>
</evidence>
<evidence type="ECO:0000256" key="11">
    <source>
        <dbReference type="ARBA" id="ARBA00023170"/>
    </source>
</evidence>
<evidence type="ECO:0000256" key="2">
    <source>
        <dbReference type="ARBA" id="ARBA00005670"/>
    </source>
</evidence>
<dbReference type="PANTHER" id="PTHR24368:SF210">
    <property type="entry name" value="SURFACE ANTIGEN BSPA-LIKE"/>
    <property type="match status" value="1"/>
</dbReference>
<feature type="transmembrane region" description="Helical" evidence="14">
    <location>
        <begin position="665"/>
        <end position="685"/>
    </location>
</feature>
<dbReference type="GO" id="GO:0007155">
    <property type="term" value="P:cell adhesion"/>
    <property type="evidence" value="ECO:0007669"/>
    <property type="project" value="UniProtKB-KW"/>
</dbReference>
<dbReference type="PROSITE" id="PS51450">
    <property type="entry name" value="LRR"/>
    <property type="match status" value="3"/>
</dbReference>
<organism evidence="17 18">
    <name type="scientific">Strongylocentrotus purpuratus</name>
    <name type="common">Purple sea urchin</name>
    <dbReference type="NCBI Taxonomy" id="7668"/>
    <lineage>
        <taxon>Eukaryota</taxon>
        <taxon>Metazoa</taxon>
        <taxon>Echinodermata</taxon>
        <taxon>Eleutherozoa</taxon>
        <taxon>Echinozoa</taxon>
        <taxon>Echinoidea</taxon>
        <taxon>Euechinoidea</taxon>
        <taxon>Echinacea</taxon>
        <taxon>Camarodonta</taxon>
        <taxon>Echinidea</taxon>
        <taxon>Strongylocentrotidae</taxon>
        <taxon>Strongylocentrotus</taxon>
    </lineage>
</organism>
<dbReference type="Pfam" id="PF01582">
    <property type="entry name" value="TIR"/>
    <property type="match status" value="1"/>
</dbReference>
<evidence type="ECO:0000313" key="17">
    <source>
        <dbReference type="EnsemblMetazoa" id="XP_030840064"/>
    </source>
</evidence>
<dbReference type="Pfam" id="PF13855">
    <property type="entry name" value="LRR_8"/>
    <property type="match status" value="4"/>
</dbReference>
<dbReference type="InParanoid" id="A0A7M7NRK1"/>
<evidence type="ECO:0000256" key="4">
    <source>
        <dbReference type="ARBA" id="ARBA00022614"/>
    </source>
</evidence>
<evidence type="ECO:0000256" key="1">
    <source>
        <dbReference type="ARBA" id="ARBA00004251"/>
    </source>
</evidence>
<evidence type="ECO:0000256" key="5">
    <source>
        <dbReference type="ARBA" id="ARBA00022692"/>
    </source>
</evidence>
<keyword evidence="4" id="KW-0433">Leucine-rich repeat</keyword>
<keyword evidence="12" id="KW-0325">Glycoprotein</keyword>
<dbReference type="OrthoDB" id="6160824at2759"/>
<dbReference type="InterPro" id="IPR000157">
    <property type="entry name" value="TIR_dom"/>
</dbReference>
<accession>A0A7M7NRK1</accession>
<dbReference type="InterPro" id="IPR000483">
    <property type="entry name" value="Cys-rich_flank_reg_C"/>
</dbReference>
<dbReference type="GO" id="GO:0006955">
    <property type="term" value="P:immune response"/>
    <property type="evidence" value="ECO:0007669"/>
    <property type="project" value="InterPro"/>
</dbReference>
<dbReference type="SUPFAM" id="SSF52200">
    <property type="entry name" value="Toll/Interleukin receptor TIR domain"/>
    <property type="match status" value="1"/>
</dbReference>
<evidence type="ECO:0000256" key="15">
    <source>
        <dbReference type="SAM" id="SignalP"/>
    </source>
</evidence>
<evidence type="ECO:0000256" key="3">
    <source>
        <dbReference type="ARBA" id="ARBA00009634"/>
    </source>
</evidence>
<comment type="subcellular location">
    <subcellularLocation>
        <location evidence="1">Cell membrane</location>
        <topology evidence="1">Single-pass type I membrane protein</topology>
    </subcellularLocation>
</comment>
<evidence type="ECO:0000256" key="7">
    <source>
        <dbReference type="ARBA" id="ARBA00022737"/>
    </source>
</evidence>
<dbReference type="OMA" id="WLLAWIR"/>
<keyword evidence="7" id="KW-0677">Repeat</keyword>
<sequence length="873" mass="101227">MAFEHRVLLPLIIFFCIRTLHGGTVPITPWDLKRSLCREDVKLKETDCDGRNLDSVPQNLPENTEVLRLSSNKLTSLLNSSFKRYPRITILDISRNNIRKIESRTFYPLKELQALNLSFNFDFVLPDTELFRWAKKLSFLDLSQSNLKSLPNDTLKWSPDLESVYLEKNDLTFINISSCGRVERVYLRENNLAHITPETFEFSCHSETLDLTNNSISSVDPNVIASLNVSSLWVGIIPLSFKLLRNIFIGISRSTIEQFHLRFCSTISEIPTDFFDTLQGHSLSVLDISNNEIHALYPFVFSNLTRTRLLDISYNYIETIEPDFFENMQDIRVLKLENNLIKSVNTYQRLWKIDLTELDLSRNRLGKVSPFAFLGLQNLTVLDMHLNIDLSIVERRSFMGLKQIETINLSQCNIFEIDLVTPSLISLFLNNNPILFCMILYPFKSLQSLVHLNIRKTLLEKFRVPGNISVFDGLVSLTTLDLSENSIGSIYDWGGYLSFKPLSALQNLSLEDCQISLLHPLAFEALKFLRVLNLRGNNIKQLPIDIFKHFGQITNIDLHDNRLTYLDKNLFLNNSRLTTLLLSENKLTRLNQSTFKLIGPSHTSVDLSGNPLECNCELSWLLAWIRGPLLLMNKNITICSSASLEPLREKPLFDFDSKTLCSPNIALYSLISLVIMSFVVIVVLVHHNRWQLRHKLFLLKLAAIGYKEMRDARDHNDYEFDMNIIFYDDDEEWVPEHLLPTLEERLPQFKRNVFGDKDLVPGMHYLDSIDYVVRRSYKTVILLSRAAVRDRWFMLKFRTAMDHVSDTQTEFVVAVFIEDIPDDEIPFLARLYLSDGRPYLYWTEDVRGQEYFFDELTKYLTINLKTTELIPNE</sequence>
<dbReference type="GO" id="GO:0004888">
    <property type="term" value="F:transmembrane signaling receptor activity"/>
    <property type="evidence" value="ECO:0007669"/>
    <property type="project" value="InterPro"/>
</dbReference>
<feature type="domain" description="TIR" evidence="16">
    <location>
        <begin position="718"/>
        <end position="860"/>
    </location>
</feature>
<keyword evidence="9 14" id="KW-1133">Transmembrane helix</keyword>
<dbReference type="Gene3D" id="3.40.50.10140">
    <property type="entry name" value="Toll/interleukin-1 receptor homology (TIR) domain"/>
    <property type="match status" value="1"/>
</dbReference>
<evidence type="ECO:0000256" key="14">
    <source>
        <dbReference type="SAM" id="Phobius"/>
    </source>
</evidence>
<dbReference type="InterPro" id="IPR035897">
    <property type="entry name" value="Toll_tir_struct_dom_sf"/>
</dbReference>
<proteinExistence type="inferred from homology"/>
<name>A0A7M7NRK1_STRPU</name>
<dbReference type="SMART" id="SM00369">
    <property type="entry name" value="LRR_TYP"/>
    <property type="match status" value="15"/>
</dbReference>
<dbReference type="InterPro" id="IPR001611">
    <property type="entry name" value="Leu-rich_rpt"/>
</dbReference>
<feature type="signal peptide" evidence="15">
    <location>
        <begin position="1"/>
        <end position="22"/>
    </location>
</feature>
<keyword evidence="13" id="KW-0393">Immunoglobulin domain</keyword>
<dbReference type="Proteomes" id="UP000007110">
    <property type="component" value="Unassembled WGS sequence"/>
</dbReference>
<dbReference type="PROSITE" id="PS50104">
    <property type="entry name" value="TIR"/>
    <property type="match status" value="1"/>
</dbReference>
<dbReference type="PIRSF" id="PIRSF037595">
    <property type="entry name" value="Toll-like_receptor"/>
    <property type="match status" value="1"/>
</dbReference>
<reference evidence="18" key="1">
    <citation type="submission" date="2015-02" db="EMBL/GenBank/DDBJ databases">
        <title>Genome sequencing for Strongylocentrotus purpuratus.</title>
        <authorList>
            <person name="Murali S."/>
            <person name="Liu Y."/>
            <person name="Vee V."/>
            <person name="English A."/>
            <person name="Wang M."/>
            <person name="Skinner E."/>
            <person name="Han Y."/>
            <person name="Muzny D.M."/>
            <person name="Worley K.C."/>
            <person name="Gibbs R.A."/>
        </authorList>
    </citation>
    <scope>NUCLEOTIDE SEQUENCE</scope>
</reference>
<dbReference type="InterPro" id="IPR031283">
    <property type="entry name" value="AMIGO"/>
</dbReference>